<proteinExistence type="predicted"/>
<evidence type="ECO:0000313" key="1">
    <source>
        <dbReference type="EMBL" id="KAI4312103.1"/>
    </source>
</evidence>
<evidence type="ECO:0000313" key="2">
    <source>
        <dbReference type="Proteomes" id="UP001057402"/>
    </source>
</evidence>
<accession>A0ACB9LLJ2</accession>
<dbReference type="EMBL" id="CM042890">
    <property type="protein sequence ID" value="KAI4312103.1"/>
    <property type="molecule type" value="Genomic_DNA"/>
</dbReference>
<protein>
    <submittedName>
        <fullName evidence="1">Uncharacterized protein</fullName>
    </submittedName>
</protein>
<sequence length="185" mass="20541">MNLRPCIESDKRKHLAFSDLKSLDALDLSGCSSLEVGGSSFRHMSSLKIRNELRSLPLDCFPVGLSRQSILSWFWRNPTSVVRAPQDFGSFQNLLDLRIDSCPQLEYIFSSPLVPQKLKSIDIKHCGKLATLFNSGSAPVLLPSLTSLVLWNLPMLQNIGAKLPREPSFTHWGYPNLGSNLSDAA</sequence>
<dbReference type="Proteomes" id="UP001057402">
    <property type="component" value="Chromosome 11"/>
</dbReference>
<gene>
    <name evidence="1" type="ORF">MLD38_036955</name>
</gene>
<organism evidence="1 2">
    <name type="scientific">Melastoma candidum</name>
    <dbReference type="NCBI Taxonomy" id="119954"/>
    <lineage>
        <taxon>Eukaryota</taxon>
        <taxon>Viridiplantae</taxon>
        <taxon>Streptophyta</taxon>
        <taxon>Embryophyta</taxon>
        <taxon>Tracheophyta</taxon>
        <taxon>Spermatophyta</taxon>
        <taxon>Magnoliopsida</taxon>
        <taxon>eudicotyledons</taxon>
        <taxon>Gunneridae</taxon>
        <taxon>Pentapetalae</taxon>
        <taxon>rosids</taxon>
        <taxon>malvids</taxon>
        <taxon>Myrtales</taxon>
        <taxon>Melastomataceae</taxon>
        <taxon>Melastomatoideae</taxon>
        <taxon>Melastomateae</taxon>
        <taxon>Melastoma</taxon>
    </lineage>
</organism>
<keyword evidence="2" id="KW-1185">Reference proteome</keyword>
<reference evidence="2" key="1">
    <citation type="journal article" date="2023" name="Front. Plant Sci.">
        <title>Chromosomal-level genome assembly of Melastoma candidum provides insights into trichome evolution.</title>
        <authorList>
            <person name="Zhong Y."/>
            <person name="Wu W."/>
            <person name="Sun C."/>
            <person name="Zou P."/>
            <person name="Liu Y."/>
            <person name="Dai S."/>
            <person name="Zhou R."/>
        </authorList>
    </citation>
    <scope>NUCLEOTIDE SEQUENCE [LARGE SCALE GENOMIC DNA]</scope>
</reference>
<comment type="caution">
    <text evidence="1">The sequence shown here is derived from an EMBL/GenBank/DDBJ whole genome shotgun (WGS) entry which is preliminary data.</text>
</comment>
<name>A0ACB9LLJ2_9MYRT</name>